<keyword evidence="3" id="KW-1185">Reference proteome</keyword>
<protein>
    <submittedName>
        <fullName evidence="2">Uncharacterized protein</fullName>
    </submittedName>
</protein>
<evidence type="ECO:0000256" key="1">
    <source>
        <dbReference type="SAM" id="SignalP"/>
    </source>
</evidence>
<dbReference type="AlphaFoldDB" id="A0A0P7I206"/>
<keyword evidence="1" id="KW-0732">Signal</keyword>
<proteinExistence type="predicted"/>
<feature type="signal peptide" evidence="1">
    <location>
        <begin position="1"/>
        <end position="18"/>
    </location>
</feature>
<gene>
    <name evidence="2" type="ORF">AKJ29_02160</name>
</gene>
<evidence type="ECO:0000313" key="3">
    <source>
        <dbReference type="Proteomes" id="UP000050471"/>
    </source>
</evidence>
<name>A0A0P7I206_9RHOB</name>
<dbReference type="RefSeq" id="WP_055190914.1">
    <property type="nucleotide sequence ID" value="NZ_FPBS01000068.1"/>
</dbReference>
<feature type="chain" id="PRO_5006139698" evidence="1">
    <location>
        <begin position="19"/>
        <end position="113"/>
    </location>
</feature>
<dbReference type="STRING" id="154981.AKJ29_02160"/>
<reference evidence="2 3" key="1">
    <citation type="submission" date="2015-09" db="EMBL/GenBank/DDBJ databases">
        <title>Draft genome sequence of Aliiroseovarius crassostreae CV919-312TSm, the causative agent of Roseovarius Oyster Disease (formerly Juvenile Oyster Disease).</title>
        <authorList>
            <person name="Kessner L."/>
            <person name="Spinard E."/>
            <person name="Nelson D."/>
        </authorList>
    </citation>
    <scope>NUCLEOTIDE SEQUENCE [LARGE SCALE GENOMIC DNA]</scope>
    <source>
        <strain evidence="2 3">CV919-312</strain>
    </source>
</reference>
<organism evidence="2 3">
    <name type="scientific">Aliiroseovarius crassostreae</name>
    <dbReference type="NCBI Taxonomy" id="154981"/>
    <lineage>
        <taxon>Bacteria</taxon>
        <taxon>Pseudomonadati</taxon>
        <taxon>Pseudomonadota</taxon>
        <taxon>Alphaproteobacteria</taxon>
        <taxon>Rhodobacterales</taxon>
        <taxon>Paracoccaceae</taxon>
        <taxon>Aliiroseovarius</taxon>
    </lineage>
</organism>
<accession>A0A0P7I206</accession>
<dbReference type="EMBL" id="LKBA01000008">
    <property type="protein sequence ID" value="KPN62974.1"/>
    <property type="molecule type" value="Genomic_DNA"/>
</dbReference>
<dbReference type="Proteomes" id="UP000050471">
    <property type="component" value="Unassembled WGS sequence"/>
</dbReference>
<comment type="caution">
    <text evidence="2">The sequence shown here is derived from an EMBL/GenBank/DDBJ whole genome shotgun (WGS) entry which is preliminary data.</text>
</comment>
<sequence>MPAMTILAPVLSALPASAGRVSAIEANWCAIRGAVEIHFYASEKLVASWLLFQRPEDGLIDFMIEQGNPYEHFRAPVALYVECQKQHVAPSAVVAQLEVAISLIFDIQDRKKH</sequence>
<evidence type="ECO:0000313" key="2">
    <source>
        <dbReference type="EMBL" id="KPN62974.1"/>
    </source>
</evidence>